<organism evidence="2 3">
    <name type="scientific">Acidithiobacillus ferrooxidans (strain ATCC 23270 / DSM 14882 / CIP 104768 / NCIMB 8455)</name>
    <name type="common">Ferrobacillus ferrooxidans (strain ATCC 23270)</name>
    <dbReference type="NCBI Taxonomy" id="243159"/>
    <lineage>
        <taxon>Bacteria</taxon>
        <taxon>Pseudomonadati</taxon>
        <taxon>Pseudomonadota</taxon>
        <taxon>Acidithiobacillia</taxon>
        <taxon>Acidithiobacillales</taxon>
        <taxon>Acidithiobacillaceae</taxon>
        <taxon>Acidithiobacillus</taxon>
    </lineage>
</organism>
<reference evidence="2 3" key="1">
    <citation type="journal article" date="2008" name="BMC Genomics">
        <title>Acidithiobacillus ferrooxidans metabolism: from genome sequence to industrial applications.</title>
        <authorList>
            <person name="Valdes J."/>
            <person name="Pedroso I."/>
            <person name="Quatrini R."/>
            <person name="Dodson R.J."/>
            <person name="Tettelin H."/>
            <person name="Blake R.II."/>
            <person name="Eisen J.A."/>
            <person name="Holmes D.S."/>
        </authorList>
    </citation>
    <scope>NUCLEOTIDE SEQUENCE [LARGE SCALE GENOMIC DNA]</scope>
    <source>
        <strain evidence="3">ATCC 23270 / DSM 14882 / CIP 104768 / NCIMB 8455</strain>
    </source>
</reference>
<dbReference type="PaxDb" id="243159-AFE_2876"/>
<dbReference type="EMBL" id="CP001219">
    <property type="protein sequence ID" value="ACK78046.1"/>
    <property type="molecule type" value="Genomic_DNA"/>
</dbReference>
<dbReference type="HOGENOM" id="CLU_094970_1_0_6"/>
<keyword evidence="1" id="KW-0812">Transmembrane</keyword>
<keyword evidence="1" id="KW-1133">Transmembrane helix</keyword>
<protein>
    <recommendedName>
        <fullName evidence="4">NADH-quinone oxidoreductase subunit F</fullName>
    </recommendedName>
</protein>
<dbReference type="SUPFAM" id="SSF75169">
    <property type="entry name" value="DsrEFH-like"/>
    <property type="match status" value="1"/>
</dbReference>
<evidence type="ECO:0000313" key="3">
    <source>
        <dbReference type="Proteomes" id="UP000001362"/>
    </source>
</evidence>
<dbReference type="Pfam" id="PF13686">
    <property type="entry name" value="DrsE_2"/>
    <property type="match status" value="1"/>
</dbReference>
<accession>B7J969</accession>
<dbReference type="AlphaFoldDB" id="B7J969"/>
<dbReference type="RefSeq" id="WP_009562368.1">
    <property type="nucleotide sequence ID" value="NC_011761.1"/>
</dbReference>
<dbReference type="KEGG" id="afr:AFE_2876"/>
<name>B7J969_ACIF2</name>
<evidence type="ECO:0008006" key="4">
    <source>
        <dbReference type="Google" id="ProtNLM"/>
    </source>
</evidence>
<evidence type="ECO:0000256" key="1">
    <source>
        <dbReference type="SAM" id="Phobius"/>
    </source>
</evidence>
<feature type="transmembrane region" description="Helical" evidence="1">
    <location>
        <begin position="60"/>
        <end position="82"/>
    </location>
</feature>
<keyword evidence="1" id="KW-0472">Membrane</keyword>
<dbReference type="STRING" id="243159.AFE_2876"/>
<gene>
    <name evidence="2" type="ordered locus">AFE_2876</name>
</gene>
<dbReference type="DNASU" id="7136240"/>
<dbReference type="InterPro" id="IPR027396">
    <property type="entry name" value="DsrEFH-like"/>
</dbReference>
<dbReference type="PANTHER" id="PTHR34655:SF2">
    <property type="entry name" value="PEROXIREDOXIN FAMILY PROTEIN"/>
    <property type="match status" value="1"/>
</dbReference>
<evidence type="ECO:0000313" key="2">
    <source>
        <dbReference type="EMBL" id="ACK78046.1"/>
    </source>
</evidence>
<dbReference type="InterPro" id="IPR032836">
    <property type="entry name" value="DsrE2-like"/>
</dbReference>
<dbReference type="Gene3D" id="3.40.1260.10">
    <property type="entry name" value="DsrEFH-like"/>
    <property type="match status" value="1"/>
</dbReference>
<dbReference type="GeneID" id="65281899"/>
<proteinExistence type="predicted"/>
<sequence>MAQLDERLNGSDTITISKETFDQWFNEKFTMAMDDREASRTRSMVVIATKGTMDWAYPPFILATTAAAMGWDVTIFFSFYGLELLRKKLSIGITPIGNPAMPMKMASGPAWFRDIKWNIPNAIMGNMPGFEAMTRAMFEETLKKKGVATIAELRALAIEADVHIVACQMTVDLFGYKRHEFIDEINEWGGAATMLPMAAVADICLFI</sequence>
<dbReference type="eggNOG" id="COG2210">
    <property type="taxonomic scope" value="Bacteria"/>
</dbReference>
<dbReference type="Proteomes" id="UP000001362">
    <property type="component" value="Chromosome"/>
</dbReference>
<dbReference type="PANTHER" id="PTHR34655">
    <property type="entry name" value="CONSERVED WITHIN P. AEROPHILUM"/>
    <property type="match status" value="1"/>
</dbReference>
<keyword evidence="3" id="KW-1185">Reference proteome</keyword>